<organism evidence="1">
    <name type="scientific">uncultured Chloroflexia bacterium</name>
    <dbReference type="NCBI Taxonomy" id="1672391"/>
    <lineage>
        <taxon>Bacteria</taxon>
        <taxon>Bacillati</taxon>
        <taxon>Chloroflexota</taxon>
        <taxon>Chloroflexia</taxon>
        <taxon>environmental samples</taxon>
    </lineage>
</organism>
<dbReference type="EMBL" id="CADCTR010002118">
    <property type="protein sequence ID" value="CAA9333111.1"/>
    <property type="molecule type" value="Genomic_DNA"/>
</dbReference>
<reference evidence="1" key="1">
    <citation type="submission" date="2020-02" db="EMBL/GenBank/DDBJ databases">
        <authorList>
            <person name="Meier V. D."/>
        </authorList>
    </citation>
    <scope>NUCLEOTIDE SEQUENCE</scope>
    <source>
        <strain evidence="1">AVDCRST_MAG93</strain>
    </source>
</reference>
<sequence>MDIPAFSEFYLVGSRTAWVDIHNNPGSPRIDALDDTYLVARVESERHNHEIIICTEHTRPSFGSMATNNVLLLLF</sequence>
<dbReference type="AlphaFoldDB" id="A0A6J4LHK7"/>
<evidence type="ECO:0000313" key="1">
    <source>
        <dbReference type="EMBL" id="CAA9333111.1"/>
    </source>
</evidence>
<name>A0A6J4LHK7_9CHLR</name>
<accession>A0A6J4LHK7</accession>
<gene>
    <name evidence="1" type="ORF">AVDCRST_MAG93-6292</name>
</gene>
<proteinExistence type="predicted"/>
<protein>
    <submittedName>
        <fullName evidence="1">Uncharacterized protein</fullName>
    </submittedName>
</protein>